<keyword evidence="6" id="KW-0812">Transmembrane</keyword>
<dbReference type="GO" id="GO:0005886">
    <property type="term" value="C:plasma membrane"/>
    <property type="evidence" value="ECO:0007669"/>
    <property type="project" value="UniProtKB-SubCell"/>
</dbReference>
<dbReference type="SUPFAM" id="SSF54523">
    <property type="entry name" value="Pili subunits"/>
    <property type="match status" value="1"/>
</dbReference>
<gene>
    <name evidence="12" type="ORF">JTBM06_V1_10078</name>
</gene>
<sequence>MMRQKGYTLIELLTTLGVATVLISVAMPNMQSFRMNSRQTGKINELISTMHLARNTAVTTNTRVTLCASSNGNTCESVAWDKGWIAFVDRDSDQNVDDDETILRVGTAVDGVTISSGQYANYLMYRPNGRVMGNAVNQNKGQFTFCDNRGSEHAKAIMLDLSGRPRVVDTDSYGISLSCGS</sequence>
<dbReference type="AlphaFoldDB" id="A0A7D9D1A9"/>
<keyword evidence="4" id="KW-0488">Methylation</keyword>
<evidence type="ECO:0000256" key="5">
    <source>
        <dbReference type="ARBA" id="ARBA00022519"/>
    </source>
</evidence>
<comment type="similarity">
    <text evidence="9">Belongs to the GSP H family.</text>
</comment>
<dbReference type="NCBIfam" id="TIGR02532">
    <property type="entry name" value="IV_pilin_GFxxxE"/>
    <property type="match status" value="1"/>
</dbReference>
<name>A0A7D9D1A9_9GAMM</name>
<accession>A0A7D9D1A9</accession>
<dbReference type="EMBL" id="LR633967">
    <property type="protein sequence ID" value="VUX55359.1"/>
    <property type="molecule type" value="Genomic_DNA"/>
</dbReference>
<evidence type="ECO:0000256" key="7">
    <source>
        <dbReference type="ARBA" id="ARBA00022989"/>
    </source>
</evidence>
<evidence type="ECO:0000259" key="11">
    <source>
        <dbReference type="Pfam" id="PF12019"/>
    </source>
</evidence>
<dbReference type="Pfam" id="PF07963">
    <property type="entry name" value="N_methyl"/>
    <property type="match status" value="1"/>
</dbReference>
<dbReference type="InterPro" id="IPR022346">
    <property type="entry name" value="T2SS_GspH"/>
</dbReference>
<feature type="domain" description="General secretion pathway GspH" evidence="11">
    <location>
        <begin position="43"/>
        <end position="163"/>
    </location>
</feature>
<keyword evidence="8" id="KW-0472">Membrane</keyword>
<dbReference type="PROSITE" id="PS00409">
    <property type="entry name" value="PROKAR_NTER_METHYL"/>
    <property type="match status" value="1"/>
</dbReference>
<protein>
    <recommendedName>
        <fullName evidence="2">Type II secretion system protein H</fullName>
    </recommendedName>
    <alternativeName>
        <fullName evidence="10">General secretion pathway protein H</fullName>
    </alternativeName>
</protein>
<dbReference type="GO" id="GO:0015627">
    <property type="term" value="C:type II protein secretion system complex"/>
    <property type="evidence" value="ECO:0007669"/>
    <property type="project" value="InterPro"/>
</dbReference>
<organism evidence="12">
    <name type="scientific">uncultured Woeseiaceae bacterium</name>
    <dbReference type="NCBI Taxonomy" id="1983305"/>
    <lineage>
        <taxon>Bacteria</taxon>
        <taxon>Pseudomonadati</taxon>
        <taxon>Pseudomonadota</taxon>
        <taxon>Gammaproteobacteria</taxon>
        <taxon>Woeseiales</taxon>
        <taxon>Woeseiaceae</taxon>
        <taxon>environmental samples</taxon>
    </lineage>
</organism>
<keyword evidence="3" id="KW-1003">Cell membrane</keyword>
<keyword evidence="7" id="KW-1133">Transmembrane helix</keyword>
<keyword evidence="5" id="KW-0997">Cell inner membrane</keyword>
<evidence type="ECO:0000256" key="9">
    <source>
        <dbReference type="ARBA" id="ARBA00025772"/>
    </source>
</evidence>
<dbReference type="Pfam" id="PF12019">
    <property type="entry name" value="GspH"/>
    <property type="match status" value="1"/>
</dbReference>
<evidence type="ECO:0000256" key="8">
    <source>
        <dbReference type="ARBA" id="ARBA00023136"/>
    </source>
</evidence>
<dbReference type="InterPro" id="IPR012902">
    <property type="entry name" value="N_methyl_site"/>
</dbReference>
<evidence type="ECO:0000256" key="2">
    <source>
        <dbReference type="ARBA" id="ARBA00021549"/>
    </source>
</evidence>
<evidence type="ECO:0000256" key="1">
    <source>
        <dbReference type="ARBA" id="ARBA00004377"/>
    </source>
</evidence>
<dbReference type="InterPro" id="IPR045584">
    <property type="entry name" value="Pilin-like"/>
</dbReference>
<evidence type="ECO:0000256" key="10">
    <source>
        <dbReference type="ARBA" id="ARBA00030775"/>
    </source>
</evidence>
<reference evidence="12" key="1">
    <citation type="submission" date="2019-07" db="EMBL/GenBank/DDBJ databases">
        <authorList>
            <person name="Weber M."/>
            <person name="Kostadinov I."/>
            <person name="Kostadinov D I."/>
        </authorList>
    </citation>
    <scope>NUCLEOTIDE SEQUENCE</scope>
    <source>
        <strain evidence="12">Gfbio:sag-sample-m06:053724c1-46a9-4a36-b237-ea2bf867836b</strain>
    </source>
</reference>
<comment type="subcellular location">
    <subcellularLocation>
        <location evidence="1">Cell inner membrane</location>
        <topology evidence="1">Single-pass membrane protein</topology>
    </subcellularLocation>
</comment>
<evidence type="ECO:0000256" key="6">
    <source>
        <dbReference type="ARBA" id="ARBA00022692"/>
    </source>
</evidence>
<evidence type="ECO:0000313" key="12">
    <source>
        <dbReference type="EMBL" id="VUX55359.1"/>
    </source>
</evidence>
<evidence type="ECO:0000256" key="3">
    <source>
        <dbReference type="ARBA" id="ARBA00022475"/>
    </source>
</evidence>
<proteinExistence type="inferred from homology"/>
<dbReference type="GO" id="GO:0015628">
    <property type="term" value="P:protein secretion by the type II secretion system"/>
    <property type="evidence" value="ECO:0007669"/>
    <property type="project" value="InterPro"/>
</dbReference>
<evidence type="ECO:0000256" key="4">
    <source>
        <dbReference type="ARBA" id="ARBA00022481"/>
    </source>
</evidence>
<dbReference type="Gene3D" id="3.55.40.10">
    <property type="entry name" value="minor pseudopilin epsh domain"/>
    <property type="match status" value="1"/>
</dbReference>